<dbReference type="InterPro" id="IPR037171">
    <property type="entry name" value="NagB/RpiA_transferase-like"/>
</dbReference>
<dbReference type="AlphaFoldDB" id="A0A937FCD4"/>
<evidence type="ECO:0000313" key="9">
    <source>
        <dbReference type="Proteomes" id="UP000659388"/>
    </source>
</evidence>
<dbReference type="Pfam" id="PF01182">
    <property type="entry name" value="Glucosamine_iso"/>
    <property type="match status" value="1"/>
</dbReference>
<feature type="domain" description="Glucosamine/galactosamine-6-phosphate isomerase" evidence="7">
    <location>
        <begin position="7"/>
        <end position="228"/>
    </location>
</feature>
<comment type="function">
    <text evidence="2">Hydrolysis of 6-phosphogluconolactone to 6-phosphogluconate.</text>
</comment>
<keyword evidence="9" id="KW-1185">Reference proteome</keyword>
<dbReference type="EMBL" id="JAESIY010000014">
    <property type="protein sequence ID" value="MBL3658604.1"/>
    <property type="molecule type" value="Genomic_DNA"/>
</dbReference>
<dbReference type="GO" id="GO:0006098">
    <property type="term" value="P:pentose-phosphate shunt"/>
    <property type="evidence" value="ECO:0007669"/>
    <property type="project" value="InterPro"/>
</dbReference>
<organism evidence="8 9">
    <name type="scientific">Fulvivirga sediminis</name>
    <dbReference type="NCBI Taxonomy" id="2803949"/>
    <lineage>
        <taxon>Bacteria</taxon>
        <taxon>Pseudomonadati</taxon>
        <taxon>Bacteroidota</taxon>
        <taxon>Cytophagia</taxon>
        <taxon>Cytophagales</taxon>
        <taxon>Fulvivirgaceae</taxon>
        <taxon>Fulvivirga</taxon>
    </lineage>
</organism>
<evidence type="ECO:0000259" key="7">
    <source>
        <dbReference type="Pfam" id="PF01182"/>
    </source>
</evidence>
<proteinExistence type="inferred from homology"/>
<evidence type="ECO:0000256" key="2">
    <source>
        <dbReference type="ARBA" id="ARBA00002681"/>
    </source>
</evidence>
<protein>
    <recommendedName>
        <fullName evidence="6">6-phosphogluconolactonase</fullName>
        <ecNumber evidence="5">3.1.1.31</ecNumber>
    </recommendedName>
</protein>
<comment type="catalytic activity">
    <reaction evidence="1">
        <text>6-phospho-D-glucono-1,5-lactone + H2O = 6-phospho-D-gluconate + H(+)</text>
        <dbReference type="Rhea" id="RHEA:12556"/>
        <dbReference type="ChEBI" id="CHEBI:15377"/>
        <dbReference type="ChEBI" id="CHEBI:15378"/>
        <dbReference type="ChEBI" id="CHEBI:57955"/>
        <dbReference type="ChEBI" id="CHEBI:58759"/>
        <dbReference type="EC" id="3.1.1.31"/>
    </reaction>
</comment>
<dbReference type="InterPro" id="IPR006148">
    <property type="entry name" value="Glc/Gal-6P_isomerase"/>
</dbReference>
<comment type="caution">
    <text evidence="8">The sequence shown here is derived from an EMBL/GenBank/DDBJ whole genome shotgun (WGS) entry which is preliminary data.</text>
</comment>
<evidence type="ECO:0000256" key="1">
    <source>
        <dbReference type="ARBA" id="ARBA00000832"/>
    </source>
</evidence>
<dbReference type="CDD" id="cd01400">
    <property type="entry name" value="6PGL"/>
    <property type="match status" value="1"/>
</dbReference>
<dbReference type="Proteomes" id="UP000659388">
    <property type="component" value="Unassembled WGS sequence"/>
</dbReference>
<name>A0A937FCD4_9BACT</name>
<dbReference type="PANTHER" id="PTHR11054">
    <property type="entry name" value="6-PHOSPHOGLUCONOLACTONASE"/>
    <property type="match status" value="1"/>
</dbReference>
<evidence type="ECO:0000256" key="3">
    <source>
        <dbReference type="ARBA" id="ARBA00004961"/>
    </source>
</evidence>
<reference evidence="8" key="1">
    <citation type="submission" date="2021-01" db="EMBL/GenBank/DDBJ databases">
        <title>Fulvivirga kasyanovii gen. nov., sp nov., a novel member of the phylum Bacteroidetes isolated from seawater in a mussel farm.</title>
        <authorList>
            <person name="Zhao L.-H."/>
            <person name="Wang Z.-J."/>
        </authorList>
    </citation>
    <scope>NUCLEOTIDE SEQUENCE</scope>
    <source>
        <strain evidence="8">2943</strain>
    </source>
</reference>
<dbReference type="Gene3D" id="3.40.50.1360">
    <property type="match status" value="1"/>
</dbReference>
<comment type="similarity">
    <text evidence="4">Belongs to the glucosamine/galactosamine-6-phosphate isomerase family. 6-phosphogluconolactonase subfamily.</text>
</comment>
<gene>
    <name evidence="8" type="primary">pgl</name>
    <name evidence="8" type="ORF">JL102_20805</name>
</gene>
<sequence length="240" mass="27184">MIKVYNSQQEASEAMAEEFKNIANQSIKERGRFNVSLTGGSSPKVLYKLLAEKPLVDQIPWDKTFVFWGDERCVPFDHEDNNAKMAFDLLLDKVPLPKDNTFRMDGRSNPSEGAQEYERILKQHFKNEDPAFDLILLGMGGDGHTASIFPGTEVINEKDKWVDTGYNAELKSDRITLTAPFINKARNIFFGAFGEGKAETLKSVIEGDYRPSEYPSQLINTEQGNLVWYLDEPAAKQIKH</sequence>
<dbReference type="SUPFAM" id="SSF100950">
    <property type="entry name" value="NagB/RpiA/CoA transferase-like"/>
    <property type="match status" value="1"/>
</dbReference>
<comment type="pathway">
    <text evidence="3">Carbohydrate degradation; pentose phosphate pathway; D-ribulose 5-phosphate from D-glucose 6-phosphate (oxidative stage): step 2/3.</text>
</comment>
<accession>A0A937FCD4</accession>
<evidence type="ECO:0000256" key="6">
    <source>
        <dbReference type="ARBA" id="ARBA00020337"/>
    </source>
</evidence>
<keyword evidence="8" id="KW-0378">Hydrolase</keyword>
<evidence type="ECO:0000313" key="8">
    <source>
        <dbReference type="EMBL" id="MBL3658604.1"/>
    </source>
</evidence>
<evidence type="ECO:0000256" key="5">
    <source>
        <dbReference type="ARBA" id="ARBA00013198"/>
    </source>
</evidence>
<dbReference type="EC" id="3.1.1.31" evidence="5"/>
<dbReference type="RefSeq" id="WP_202246399.1">
    <property type="nucleotide sequence ID" value="NZ_JAESIY010000014.1"/>
</dbReference>
<dbReference type="GO" id="GO:0017057">
    <property type="term" value="F:6-phosphogluconolactonase activity"/>
    <property type="evidence" value="ECO:0007669"/>
    <property type="project" value="UniProtKB-EC"/>
</dbReference>
<dbReference type="InterPro" id="IPR039104">
    <property type="entry name" value="6PGL"/>
</dbReference>
<dbReference type="PANTHER" id="PTHR11054:SF0">
    <property type="entry name" value="6-PHOSPHOGLUCONOLACTONASE"/>
    <property type="match status" value="1"/>
</dbReference>
<dbReference type="GO" id="GO:0005975">
    <property type="term" value="P:carbohydrate metabolic process"/>
    <property type="evidence" value="ECO:0007669"/>
    <property type="project" value="InterPro"/>
</dbReference>
<evidence type="ECO:0000256" key="4">
    <source>
        <dbReference type="ARBA" id="ARBA00010662"/>
    </source>
</evidence>
<dbReference type="InterPro" id="IPR005900">
    <property type="entry name" value="6-phosphogluconolactonase_DevB"/>
</dbReference>